<evidence type="ECO:0000256" key="1">
    <source>
        <dbReference type="ARBA" id="ARBA00013258"/>
    </source>
</evidence>
<organism evidence="9 10">
    <name type="scientific">Acinetobacter beijerinckii ANC 3835</name>
    <dbReference type="NCBI Taxonomy" id="1217649"/>
    <lineage>
        <taxon>Bacteria</taxon>
        <taxon>Pseudomonadati</taxon>
        <taxon>Pseudomonadota</taxon>
        <taxon>Gammaproteobacteria</taxon>
        <taxon>Moraxellales</taxon>
        <taxon>Moraxellaceae</taxon>
        <taxon>Acinetobacter</taxon>
    </lineage>
</organism>
<name>N9E2I1_9GAMM</name>
<comment type="catalytic activity">
    <reaction evidence="5 6">
        <text>holo-[ACP] + malonyl-CoA = malonyl-[ACP] + CoA</text>
        <dbReference type="Rhea" id="RHEA:41792"/>
        <dbReference type="Rhea" id="RHEA-COMP:9623"/>
        <dbReference type="Rhea" id="RHEA-COMP:9685"/>
        <dbReference type="ChEBI" id="CHEBI:57287"/>
        <dbReference type="ChEBI" id="CHEBI:57384"/>
        <dbReference type="ChEBI" id="CHEBI:64479"/>
        <dbReference type="ChEBI" id="CHEBI:78449"/>
        <dbReference type="EC" id="2.3.1.39"/>
    </reaction>
</comment>
<dbReference type="PATRIC" id="fig|1217649.3.peg.1350"/>
<evidence type="ECO:0000256" key="5">
    <source>
        <dbReference type="ARBA" id="ARBA00048462"/>
    </source>
</evidence>
<gene>
    <name evidence="9" type="ORF">F934_01413</name>
</gene>
<dbReference type="InterPro" id="IPR016035">
    <property type="entry name" value="Acyl_Trfase/lysoPLipase"/>
</dbReference>
<dbReference type="InterPro" id="IPR017554">
    <property type="entry name" value="Malonate_deCOase_MdcHsu"/>
</dbReference>
<dbReference type="GO" id="GO:0005829">
    <property type="term" value="C:cytosol"/>
    <property type="evidence" value="ECO:0007669"/>
    <property type="project" value="TreeGrafter"/>
</dbReference>
<sequence>MSSIWVYPGQGAQKINMLHDLPKHALVNQYLEQASDVLKENVMLLDQVDALKSTYAVQLCLYIAGVISSALLREQGLQPKYVAGLSIGAWAAATVANVIRFEDGLTLVAKRAELMQQAYPNGYGMTAIIGADRFQVESWIAKVASDSQKVFIANLNAENQVVISGSFDAMQRVAKYANESGAISKKIEISVPSHCMLLEKQAQQLACLVKGLNSQQPTIQYLSGTSARLLRTNTQIIDDIIFNMSRTVDWQSTVQVAWERGVRLQIEVLPGTVLTGLARKVFKEGTVLSFQNTQFESLIIAMQKEKDFV</sequence>
<evidence type="ECO:0000256" key="4">
    <source>
        <dbReference type="ARBA" id="ARBA00023315"/>
    </source>
</evidence>
<dbReference type="PANTHER" id="PTHR42681">
    <property type="entry name" value="MALONYL-COA-ACYL CARRIER PROTEIN TRANSACYLASE, MITOCHONDRIAL"/>
    <property type="match status" value="1"/>
</dbReference>
<dbReference type="AlphaFoldDB" id="N9E2I1"/>
<dbReference type="SUPFAM" id="SSF55048">
    <property type="entry name" value="Probable ACP-binding domain of malonyl-CoA ACP transacylase"/>
    <property type="match status" value="1"/>
</dbReference>
<dbReference type="PIRSF" id="PIRSF000446">
    <property type="entry name" value="Mct"/>
    <property type="match status" value="1"/>
</dbReference>
<dbReference type="InterPro" id="IPR050858">
    <property type="entry name" value="Mal-CoA-ACP_Trans/PKS_FabD"/>
</dbReference>
<dbReference type="OrthoDB" id="9808564at2"/>
<comment type="caution">
    <text evidence="9">The sequence shown here is derived from an EMBL/GenBank/DDBJ whole genome shotgun (WGS) entry which is preliminary data.</text>
</comment>
<dbReference type="InterPro" id="IPR016036">
    <property type="entry name" value="Malonyl_transacylase_ACP-bd"/>
</dbReference>
<dbReference type="Proteomes" id="UP000018417">
    <property type="component" value="Unassembled WGS sequence"/>
</dbReference>
<dbReference type="InterPro" id="IPR024925">
    <property type="entry name" value="Malonyl_CoA-ACP_transAc"/>
</dbReference>
<keyword evidence="3 6" id="KW-0808">Transferase</keyword>
<dbReference type="HOGENOM" id="CLU_030558_4_1_6"/>
<evidence type="ECO:0000313" key="9">
    <source>
        <dbReference type="EMBL" id="ENW04683.1"/>
    </source>
</evidence>
<dbReference type="Gene3D" id="3.40.366.10">
    <property type="entry name" value="Malonyl-Coenzyme A Acyl Carrier Protein, domain 2"/>
    <property type="match status" value="1"/>
</dbReference>
<dbReference type="PANTHER" id="PTHR42681:SF1">
    <property type="entry name" value="MALONYL-COA-ACYL CARRIER PROTEIN TRANSACYLASE, MITOCHONDRIAL"/>
    <property type="match status" value="1"/>
</dbReference>
<dbReference type="NCBIfam" id="TIGR03131">
    <property type="entry name" value="malonate_mdcH"/>
    <property type="match status" value="1"/>
</dbReference>
<proteinExistence type="inferred from homology"/>
<dbReference type="RefSeq" id="WP_005053422.1">
    <property type="nucleotide sequence ID" value="NZ_KB849759.1"/>
</dbReference>
<evidence type="ECO:0000256" key="6">
    <source>
        <dbReference type="PIRNR" id="PIRNR000446"/>
    </source>
</evidence>
<dbReference type="GO" id="GO:0004314">
    <property type="term" value="F:[acyl-carrier-protein] S-malonyltransferase activity"/>
    <property type="evidence" value="ECO:0007669"/>
    <property type="project" value="UniProtKB-EC"/>
</dbReference>
<dbReference type="GO" id="GO:0006633">
    <property type="term" value="P:fatty acid biosynthetic process"/>
    <property type="evidence" value="ECO:0007669"/>
    <property type="project" value="TreeGrafter"/>
</dbReference>
<dbReference type="InterPro" id="IPR001227">
    <property type="entry name" value="Ac_transferase_dom_sf"/>
</dbReference>
<comment type="similarity">
    <text evidence="6">Belongs to the fabD family.</text>
</comment>
<dbReference type="EC" id="2.3.1.39" evidence="1 6"/>
<evidence type="ECO:0000259" key="8">
    <source>
        <dbReference type="SMART" id="SM00827"/>
    </source>
</evidence>
<dbReference type="InterPro" id="IPR014043">
    <property type="entry name" value="Acyl_transferase_dom"/>
</dbReference>
<evidence type="ECO:0000256" key="3">
    <source>
        <dbReference type="ARBA" id="ARBA00022679"/>
    </source>
</evidence>
<evidence type="ECO:0000313" key="10">
    <source>
        <dbReference type="Proteomes" id="UP000018417"/>
    </source>
</evidence>
<dbReference type="EMBL" id="APQK01000012">
    <property type="protein sequence ID" value="ENW04683.1"/>
    <property type="molecule type" value="Genomic_DNA"/>
</dbReference>
<feature type="active site" evidence="7">
    <location>
        <position position="86"/>
    </location>
</feature>
<keyword evidence="4 6" id="KW-0012">Acyltransferase</keyword>
<dbReference type="SUPFAM" id="SSF52151">
    <property type="entry name" value="FabD/lysophospholipase-like"/>
    <property type="match status" value="1"/>
</dbReference>
<protein>
    <recommendedName>
        <fullName evidence="2 6">Malonyl CoA-acyl carrier protein transacylase</fullName>
        <ecNumber evidence="1 6">2.3.1.39</ecNumber>
    </recommendedName>
</protein>
<reference evidence="9 10" key="1">
    <citation type="submission" date="2013-02" db="EMBL/GenBank/DDBJ databases">
        <title>The Genome Sequence of Acinetobacter beijerinckii ANC 3835.</title>
        <authorList>
            <consortium name="The Broad Institute Genome Sequencing Platform"/>
            <consortium name="The Broad Institute Genome Sequencing Center for Infectious Disease"/>
            <person name="Cerqueira G."/>
            <person name="Feldgarden M."/>
            <person name="Courvalin P."/>
            <person name="Perichon B."/>
            <person name="Grillot-Courvalin C."/>
            <person name="Clermont D."/>
            <person name="Rocha E."/>
            <person name="Yoon E.-J."/>
            <person name="Nemec A."/>
            <person name="Walker B."/>
            <person name="Young S.K."/>
            <person name="Zeng Q."/>
            <person name="Gargeya S."/>
            <person name="Fitzgerald M."/>
            <person name="Haas B."/>
            <person name="Abouelleil A."/>
            <person name="Alvarado L."/>
            <person name="Arachchi H.M."/>
            <person name="Berlin A.M."/>
            <person name="Chapman S.B."/>
            <person name="Dewar J."/>
            <person name="Goldberg J."/>
            <person name="Griggs A."/>
            <person name="Gujja S."/>
            <person name="Hansen M."/>
            <person name="Howarth C."/>
            <person name="Imamovic A."/>
            <person name="Larimer J."/>
            <person name="McCowan C."/>
            <person name="Murphy C."/>
            <person name="Neiman D."/>
            <person name="Pearson M."/>
            <person name="Priest M."/>
            <person name="Roberts A."/>
            <person name="Saif S."/>
            <person name="Shea T."/>
            <person name="Sisk P."/>
            <person name="Sykes S."/>
            <person name="Wortman J."/>
            <person name="Nusbaum C."/>
            <person name="Birren B."/>
        </authorList>
    </citation>
    <scope>NUCLEOTIDE SEQUENCE [LARGE SCALE GENOMIC DNA]</scope>
    <source>
        <strain evidence="9 10">ANC 3835</strain>
    </source>
</reference>
<evidence type="ECO:0000256" key="7">
    <source>
        <dbReference type="PIRSR" id="PIRSR000446-1"/>
    </source>
</evidence>
<accession>N9E2I1</accession>
<dbReference type="SMART" id="SM00827">
    <property type="entry name" value="PKS_AT"/>
    <property type="match status" value="1"/>
</dbReference>
<feature type="active site" evidence="7">
    <location>
        <position position="194"/>
    </location>
</feature>
<evidence type="ECO:0000256" key="2">
    <source>
        <dbReference type="ARBA" id="ARBA00018953"/>
    </source>
</evidence>
<dbReference type="Pfam" id="PF00698">
    <property type="entry name" value="Acyl_transf_1"/>
    <property type="match status" value="1"/>
</dbReference>
<feature type="domain" description="Malonyl-CoA:ACP transacylase (MAT)" evidence="8">
    <location>
        <begin position="6"/>
        <end position="306"/>
    </location>
</feature>
<dbReference type="Gene3D" id="3.30.70.250">
    <property type="entry name" value="Malonyl-CoA ACP transacylase, ACP-binding"/>
    <property type="match status" value="1"/>
</dbReference>